<dbReference type="InterPro" id="IPR001611">
    <property type="entry name" value="Leu-rich_rpt"/>
</dbReference>
<comment type="caution">
    <text evidence="1">The sequence shown here is derived from an EMBL/GenBank/DDBJ whole genome shotgun (WGS) entry which is preliminary data.</text>
</comment>
<dbReference type="SUPFAM" id="SSF52047">
    <property type="entry name" value="RNI-like"/>
    <property type="match status" value="1"/>
</dbReference>
<reference evidence="1" key="1">
    <citation type="submission" date="2021-02" db="EMBL/GenBank/DDBJ databases">
        <authorList>
            <person name="Nowell W R."/>
        </authorList>
    </citation>
    <scope>NUCLEOTIDE SEQUENCE</scope>
</reference>
<evidence type="ECO:0000313" key="1">
    <source>
        <dbReference type="EMBL" id="CAF1643597.1"/>
    </source>
</evidence>
<dbReference type="Pfam" id="PF13516">
    <property type="entry name" value="LRR_6"/>
    <property type="match status" value="1"/>
</dbReference>
<dbReference type="Proteomes" id="UP000663828">
    <property type="component" value="Unassembled WGS sequence"/>
</dbReference>
<dbReference type="EMBL" id="CAJNOR010009334">
    <property type="protein sequence ID" value="CAF1643597.1"/>
    <property type="molecule type" value="Genomic_DNA"/>
</dbReference>
<sequence length="89" mass="10021">MDIKLTLNFFEQPNWRKKRTTIGTRFMKEHDNQIGDLGAPQSLADALQHSSKLNQLTLRFNEIGDPGARSIAALLQKKRNTNSSGPTIE</sequence>
<proteinExistence type="predicted"/>
<gene>
    <name evidence="1" type="ORF">XAT740_LOCUS53742</name>
</gene>
<organism evidence="1 2">
    <name type="scientific">Adineta ricciae</name>
    <name type="common">Rotifer</name>
    <dbReference type="NCBI Taxonomy" id="249248"/>
    <lineage>
        <taxon>Eukaryota</taxon>
        <taxon>Metazoa</taxon>
        <taxon>Spiralia</taxon>
        <taxon>Gnathifera</taxon>
        <taxon>Rotifera</taxon>
        <taxon>Eurotatoria</taxon>
        <taxon>Bdelloidea</taxon>
        <taxon>Adinetida</taxon>
        <taxon>Adinetidae</taxon>
        <taxon>Adineta</taxon>
    </lineage>
</organism>
<dbReference type="AlphaFoldDB" id="A0A816EAN0"/>
<accession>A0A816EAN0</accession>
<protein>
    <submittedName>
        <fullName evidence="1">Uncharacterized protein</fullName>
    </submittedName>
</protein>
<dbReference type="Gene3D" id="3.80.10.10">
    <property type="entry name" value="Ribonuclease Inhibitor"/>
    <property type="match status" value="1"/>
</dbReference>
<dbReference type="InterPro" id="IPR032675">
    <property type="entry name" value="LRR_dom_sf"/>
</dbReference>
<evidence type="ECO:0000313" key="2">
    <source>
        <dbReference type="Proteomes" id="UP000663828"/>
    </source>
</evidence>
<name>A0A816EAN0_ADIRI</name>
<keyword evidence="2" id="KW-1185">Reference proteome</keyword>